<dbReference type="Proteomes" id="UP000019102">
    <property type="component" value="Unassembled WGS sequence"/>
</dbReference>
<accession>W4VNS5</accession>
<keyword evidence="2" id="KW-1185">Reference proteome</keyword>
<reference evidence="1 2" key="1">
    <citation type="journal article" date="2014" name="Genome Announc.">
        <title>Draft Genome Sequence of the Boron-Tolerant and Moderately Halotolerant Bacterium Gracilibacillus boraciitolerans JCM 21714T.</title>
        <authorList>
            <person name="Ahmed I."/>
            <person name="Oshima K."/>
            <person name="Suda W."/>
            <person name="Kitamura K."/>
            <person name="Iida T."/>
            <person name="Ohmori Y."/>
            <person name="Fujiwara T."/>
            <person name="Hattori M."/>
            <person name="Ohkuma M."/>
        </authorList>
    </citation>
    <scope>NUCLEOTIDE SEQUENCE [LARGE SCALE GENOMIC DNA]</scope>
    <source>
        <strain evidence="1 2">JCM 21714</strain>
    </source>
</reference>
<comment type="caution">
    <text evidence="1">The sequence shown here is derived from an EMBL/GenBank/DDBJ whole genome shotgun (WGS) entry which is preliminary data.</text>
</comment>
<evidence type="ECO:0000313" key="2">
    <source>
        <dbReference type="Proteomes" id="UP000019102"/>
    </source>
</evidence>
<organism evidence="1 2">
    <name type="scientific">Gracilibacillus boraciitolerans JCM 21714</name>
    <dbReference type="NCBI Taxonomy" id="1298598"/>
    <lineage>
        <taxon>Bacteria</taxon>
        <taxon>Bacillati</taxon>
        <taxon>Bacillota</taxon>
        <taxon>Bacilli</taxon>
        <taxon>Bacillales</taxon>
        <taxon>Bacillaceae</taxon>
        <taxon>Gracilibacillus</taxon>
    </lineage>
</organism>
<dbReference type="EMBL" id="BAVS01000037">
    <property type="protein sequence ID" value="GAE95025.1"/>
    <property type="molecule type" value="Genomic_DNA"/>
</dbReference>
<dbReference type="STRING" id="1298598.JCM21714_4228"/>
<evidence type="ECO:0000313" key="1">
    <source>
        <dbReference type="EMBL" id="GAE95025.1"/>
    </source>
</evidence>
<sequence>MIKEKDLLNQLPNNLKADFKELKLLKHLKRARIIKYCDYSGKDTVYRFLNPPIYAWINMIGMVKQLKQLYIIDDKKVSLKELYRLETPTTGKKEILRSIQTTQANGVRVKIIFVRNHNKKGGIG</sequence>
<proteinExistence type="predicted"/>
<dbReference type="eggNOG" id="COG3385">
    <property type="taxonomic scope" value="Bacteria"/>
</dbReference>
<protein>
    <submittedName>
        <fullName evidence="1">Uncharacterized protein</fullName>
    </submittedName>
</protein>
<dbReference type="AlphaFoldDB" id="W4VNS5"/>
<name>W4VNS5_9BACI</name>
<gene>
    <name evidence="1" type="ORF">JCM21714_4228</name>
</gene>